<dbReference type="EMBL" id="OU896707">
    <property type="protein sequence ID" value="CAH1117218.1"/>
    <property type="molecule type" value="Genomic_DNA"/>
</dbReference>
<evidence type="ECO:0000256" key="11">
    <source>
        <dbReference type="ARBA" id="ARBA00023157"/>
    </source>
</evidence>
<evidence type="ECO:0000256" key="1">
    <source>
        <dbReference type="ARBA" id="ARBA00003986"/>
    </source>
</evidence>
<reference evidence="15" key="2">
    <citation type="submission" date="2022-10" db="EMBL/GenBank/DDBJ databases">
        <authorList>
            <consortium name="ENA_rothamsted_submissions"/>
            <consortium name="culmorum"/>
            <person name="King R."/>
        </authorList>
    </citation>
    <scope>NUCLEOTIDE SEQUENCE</scope>
</reference>
<dbReference type="GO" id="GO:0002143">
    <property type="term" value="P:tRNA wobble position uridine thiolation"/>
    <property type="evidence" value="ECO:0007669"/>
    <property type="project" value="TreeGrafter"/>
</dbReference>
<evidence type="ECO:0000256" key="6">
    <source>
        <dbReference type="ARBA" id="ARBA00022679"/>
    </source>
</evidence>
<dbReference type="NCBIfam" id="NF001138">
    <property type="entry name" value="PRK00143.1"/>
    <property type="match status" value="1"/>
</dbReference>
<evidence type="ECO:0000256" key="3">
    <source>
        <dbReference type="ARBA" id="ARBA00006191"/>
    </source>
</evidence>
<dbReference type="Gene3D" id="2.30.30.280">
    <property type="entry name" value="Adenine nucleotide alpha hydrolases-like domains"/>
    <property type="match status" value="1"/>
</dbReference>
<dbReference type="Pfam" id="PF03054">
    <property type="entry name" value="tRNA_Me_trans"/>
    <property type="match status" value="1"/>
</dbReference>
<evidence type="ECO:0000256" key="8">
    <source>
        <dbReference type="ARBA" id="ARBA00022741"/>
    </source>
</evidence>
<dbReference type="PANTHER" id="PTHR11933">
    <property type="entry name" value="TRNA 5-METHYLAMINOMETHYL-2-THIOURIDYLATE -METHYLTRANSFERASE"/>
    <property type="match status" value="1"/>
</dbReference>
<evidence type="ECO:0000313" key="15">
    <source>
        <dbReference type="EMBL" id="CAH1117218.1"/>
    </source>
</evidence>
<proteinExistence type="inferred from homology"/>
<dbReference type="FunFam" id="2.30.30.280:FF:000001">
    <property type="entry name" value="tRNA-specific 2-thiouridylase MnmA"/>
    <property type="match status" value="1"/>
</dbReference>
<evidence type="ECO:0000256" key="7">
    <source>
        <dbReference type="ARBA" id="ARBA00022694"/>
    </source>
</evidence>
<evidence type="ECO:0000256" key="9">
    <source>
        <dbReference type="ARBA" id="ARBA00022840"/>
    </source>
</evidence>
<comment type="similarity">
    <text evidence="3">Belongs to the MnmA/TRMU family.</text>
</comment>
<feature type="domain" description="tRNA-specific 2-thiouridylase MnmA-like central" evidence="14">
    <location>
        <begin position="213"/>
        <end position="276"/>
    </location>
</feature>
<dbReference type="EC" id="2.8.1.14" evidence="4"/>
<dbReference type="Pfam" id="PF20259">
    <property type="entry name" value="tRNA_Me_trans_M"/>
    <property type="match status" value="1"/>
</dbReference>
<evidence type="ECO:0000313" key="16">
    <source>
        <dbReference type="Proteomes" id="UP001153737"/>
    </source>
</evidence>
<keyword evidence="8" id="KW-0547">Nucleotide-binding</keyword>
<dbReference type="InterPro" id="IPR046884">
    <property type="entry name" value="MnmA-like_central"/>
</dbReference>
<dbReference type="Pfam" id="PF20258">
    <property type="entry name" value="tRNA_Me_trans_C"/>
    <property type="match status" value="1"/>
</dbReference>
<protein>
    <recommendedName>
        <fullName evidence="4">tRNA-5-taurinomethyluridine 2-sulfurtransferase</fullName>
        <ecNumber evidence="4">2.8.1.14</ecNumber>
    </recommendedName>
</protein>
<dbReference type="PANTHER" id="PTHR11933:SF5">
    <property type="entry name" value="MITOCHONDRIAL TRNA-SPECIFIC 2-THIOURIDYLASE 1"/>
    <property type="match status" value="1"/>
</dbReference>
<evidence type="ECO:0000256" key="10">
    <source>
        <dbReference type="ARBA" id="ARBA00022884"/>
    </source>
</evidence>
<feature type="domain" description="tRNA-specific 2-thiouridylase MnmA-like C-terminal" evidence="13">
    <location>
        <begin position="286"/>
        <end position="364"/>
    </location>
</feature>
<keyword evidence="9" id="KW-0067">ATP-binding</keyword>
<comment type="subcellular location">
    <subcellularLocation>
        <location evidence="2">Mitochondrion</location>
    </subcellularLocation>
</comment>
<gene>
    <name evidence="15" type="ORF">PHAECO_LOCUS1352</name>
</gene>
<dbReference type="Proteomes" id="UP001153737">
    <property type="component" value="Chromosome 1"/>
</dbReference>
<dbReference type="NCBIfam" id="TIGR00420">
    <property type="entry name" value="trmU"/>
    <property type="match status" value="1"/>
</dbReference>
<dbReference type="GO" id="GO:0005739">
    <property type="term" value="C:mitochondrion"/>
    <property type="evidence" value="ECO:0007669"/>
    <property type="project" value="UniProtKB-SubCell"/>
</dbReference>
<dbReference type="HAMAP" id="MF_00144">
    <property type="entry name" value="tRNA_thiouridyl_MnmA"/>
    <property type="match status" value="1"/>
</dbReference>
<dbReference type="Gene3D" id="2.40.30.10">
    <property type="entry name" value="Translation factors"/>
    <property type="match status" value="1"/>
</dbReference>
<dbReference type="GO" id="GO:0005524">
    <property type="term" value="F:ATP binding"/>
    <property type="evidence" value="ECO:0007669"/>
    <property type="project" value="UniProtKB-KW"/>
</dbReference>
<dbReference type="InterPro" id="IPR023382">
    <property type="entry name" value="MnmA-like_central_sf"/>
</dbReference>
<comment type="catalytic activity">
    <reaction evidence="12">
        <text>5-taurinomethyluridine(34) in tRNA + S-sulfanyl-L-cysteinyl-[protein] + AH2 + ATP = 5-taurinomethyl-2-thiouridine(34) in tRNA + L-cysteinyl-[protein] + A + AMP + diphosphate + H(+)</text>
        <dbReference type="Rhea" id="RHEA:47040"/>
        <dbReference type="Rhea" id="RHEA-COMP:10131"/>
        <dbReference type="Rhea" id="RHEA-COMP:11726"/>
        <dbReference type="Rhea" id="RHEA-COMP:11732"/>
        <dbReference type="Rhea" id="RHEA-COMP:11733"/>
        <dbReference type="ChEBI" id="CHEBI:13193"/>
        <dbReference type="ChEBI" id="CHEBI:15378"/>
        <dbReference type="ChEBI" id="CHEBI:17499"/>
        <dbReference type="ChEBI" id="CHEBI:29950"/>
        <dbReference type="ChEBI" id="CHEBI:30616"/>
        <dbReference type="ChEBI" id="CHEBI:33019"/>
        <dbReference type="ChEBI" id="CHEBI:61963"/>
        <dbReference type="ChEBI" id="CHEBI:87171"/>
        <dbReference type="ChEBI" id="CHEBI:87172"/>
        <dbReference type="ChEBI" id="CHEBI:456215"/>
        <dbReference type="EC" id="2.8.1.14"/>
    </reaction>
</comment>
<dbReference type="InterPro" id="IPR046885">
    <property type="entry name" value="MnmA-like_C"/>
</dbReference>
<evidence type="ECO:0000259" key="14">
    <source>
        <dbReference type="Pfam" id="PF20259"/>
    </source>
</evidence>
<evidence type="ECO:0000256" key="2">
    <source>
        <dbReference type="ARBA" id="ARBA00004173"/>
    </source>
</evidence>
<dbReference type="InterPro" id="IPR014729">
    <property type="entry name" value="Rossmann-like_a/b/a_fold"/>
</dbReference>
<keyword evidence="7" id="KW-0819">tRNA processing</keyword>
<dbReference type="GO" id="GO:0000049">
    <property type="term" value="F:tRNA binding"/>
    <property type="evidence" value="ECO:0007669"/>
    <property type="project" value="UniProtKB-KW"/>
</dbReference>
<keyword evidence="10" id="KW-0694">RNA-binding</keyword>
<evidence type="ECO:0000259" key="13">
    <source>
        <dbReference type="Pfam" id="PF20258"/>
    </source>
</evidence>
<comment type="function">
    <text evidence="1">Catalyzes the 2-thiolation of uridine at the wobble position (U34) of mitochondrial tRNA(Lys), tRNA(Glu) and tRNA(Gln). Required for the formation of 5-taurinomethyl-2-thiouridine (tm5s2U) of mitochondrial tRNA(Lys), tRNA(Glu), and tRNA(Gln) at the wobble position. ATP is required to activate the C2 atom of the wobble base.</text>
</comment>
<dbReference type="Gene3D" id="3.40.50.620">
    <property type="entry name" value="HUPs"/>
    <property type="match status" value="1"/>
</dbReference>
<keyword evidence="16" id="KW-1185">Reference proteome</keyword>
<dbReference type="FunFam" id="3.40.50.620:FF:000104">
    <property type="entry name" value="Mitochondrial tRNA-specific 2-thiouridylase 1"/>
    <property type="match status" value="1"/>
</dbReference>
<dbReference type="GO" id="GO:0061708">
    <property type="term" value="F:tRNA-5-taurinomethyluridine 2-sulfurtransferase"/>
    <property type="evidence" value="ECO:0007669"/>
    <property type="project" value="UniProtKB-EC"/>
</dbReference>
<name>A0A9P0GNM5_PHACE</name>
<evidence type="ECO:0000256" key="12">
    <source>
        <dbReference type="ARBA" id="ARBA00049564"/>
    </source>
</evidence>
<accession>A0A9P0GNM5</accession>
<dbReference type="OrthoDB" id="3685at2759"/>
<evidence type="ECO:0000256" key="4">
    <source>
        <dbReference type="ARBA" id="ARBA00011953"/>
    </source>
</evidence>
<keyword evidence="6" id="KW-0808">Transferase</keyword>
<keyword evidence="11" id="KW-1015">Disulfide bond</keyword>
<dbReference type="SUPFAM" id="SSF52402">
    <property type="entry name" value="Adenine nucleotide alpha hydrolases-like"/>
    <property type="match status" value="1"/>
</dbReference>
<evidence type="ECO:0000256" key="5">
    <source>
        <dbReference type="ARBA" id="ARBA00022555"/>
    </source>
</evidence>
<keyword evidence="5" id="KW-0820">tRNA-binding</keyword>
<dbReference type="CDD" id="cd01998">
    <property type="entry name" value="MnmA_TRMU-like"/>
    <property type="match status" value="1"/>
</dbReference>
<organism evidence="15 16">
    <name type="scientific">Phaedon cochleariae</name>
    <name type="common">Mustard beetle</name>
    <dbReference type="NCBI Taxonomy" id="80249"/>
    <lineage>
        <taxon>Eukaryota</taxon>
        <taxon>Metazoa</taxon>
        <taxon>Ecdysozoa</taxon>
        <taxon>Arthropoda</taxon>
        <taxon>Hexapoda</taxon>
        <taxon>Insecta</taxon>
        <taxon>Pterygota</taxon>
        <taxon>Neoptera</taxon>
        <taxon>Endopterygota</taxon>
        <taxon>Coleoptera</taxon>
        <taxon>Polyphaga</taxon>
        <taxon>Cucujiformia</taxon>
        <taxon>Chrysomeloidea</taxon>
        <taxon>Chrysomelidae</taxon>
        <taxon>Chrysomelinae</taxon>
        <taxon>Chrysomelini</taxon>
        <taxon>Phaedon</taxon>
    </lineage>
</organism>
<dbReference type="AlphaFoldDB" id="A0A9P0GNM5"/>
<reference evidence="15" key="1">
    <citation type="submission" date="2022-01" db="EMBL/GenBank/DDBJ databases">
        <authorList>
            <person name="King R."/>
        </authorList>
    </citation>
    <scope>NUCLEOTIDE SEQUENCE</scope>
</reference>
<sequence>MFKRVVIGISGGVDSAVAALLLKNKGFSVHGVFMQNWDIRDEKGACSSEEDYADAQFICEKLNIKLHHVNFVKEYWTEVFSKLIGDYELGFTPNPDILCNRNIKFNYFYKYALEKLDADAIATGHYAKTSFGPYLEDYEPNKDVRLLFAKDKRKDQTFFLCQIKQEPLRKTMFPLCDITKSEVKHMAIEHGLEKIAVKPESMGICFIGSRNFQNFIQEYISDKPGNFVDIDTGKIVGQHKGVHQWTLGQRTKLPGLPMAYFIARKDVKNNIAYVAQGTNHPILNSDLLFTHKPHWINKRPTELESGDILECQFKFQHTHPWIPCQVCETRKGLTVKLSEEVRAITGGQYAVFSKNGECLGSAEIANAGVSKFSIAYSNKEFIQDHTDEKNKSEAEMY</sequence>
<dbReference type="InterPro" id="IPR004506">
    <property type="entry name" value="MnmA-like"/>
</dbReference>